<dbReference type="PROSITE" id="PS50835">
    <property type="entry name" value="IG_LIKE"/>
    <property type="match status" value="1"/>
</dbReference>
<keyword evidence="2" id="KW-1064">Adaptive immunity</keyword>
<reference evidence="5 6" key="1">
    <citation type="submission" date="2018-05" db="EMBL/GenBank/DDBJ databases">
        <authorList>
            <person name="Datahose"/>
        </authorList>
    </citation>
    <scope>NUCLEOTIDE SEQUENCE</scope>
</reference>
<keyword evidence="3" id="KW-1280">Immunoglobulin</keyword>
<dbReference type="InterPro" id="IPR007110">
    <property type="entry name" value="Ig-like_dom"/>
</dbReference>
<dbReference type="Gene3D" id="2.60.40.10">
    <property type="entry name" value="Immunoglobulins"/>
    <property type="match status" value="1"/>
</dbReference>
<dbReference type="AlphaFoldDB" id="A0A3P8NXK8"/>
<dbReference type="InterPro" id="IPR013783">
    <property type="entry name" value="Ig-like_fold"/>
</dbReference>
<sequence length="111" mass="12487">PAIKRPGQSHTLTCTASGLTLSSNYMAWIRQPLGKGLEWIAWHDSGTYKDSLKNKFSISLDSSSNTVTLTGQNMQPEDTAVYYCLNKNCTLRSKTTNDFKEHPHSNKIYMN</sequence>
<dbReference type="SUPFAM" id="SSF48726">
    <property type="entry name" value="Immunoglobulin"/>
    <property type="match status" value="1"/>
</dbReference>
<protein>
    <recommendedName>
        <fullName evidence="4">Ig-like domain-containing protein</fullName>
    </recommendedName>
</protein>
<dbReference type="PANTHER" id="PTHR23266">
    <property type="entry name" value="IMMUNOGLOBULIN HEAVY CHAIN"/>
    <property type="match status" value="1"/>
</dbReference>
<dbReference type="GO" id="GO:0002250">
    <property type="term" value="P:adaptive immune response"/>
    <property type="evidence" value="ECO:0007669"/>
    <property type="project" value="UniProtKB-KW"/>
</dbReference>
<dbReference type="GO" id="GO:0019814">
    <property type="term" value="C:immunoglobulin complex"/>
    <property type="evidence" value="ECO:0007669"/>
    <property type="project" value="UniProtKB-KW"/>
</dbReference>
<evidence type="ECO:0000256" key="2">
    <source>
        <dbReference type="ARBA" id="ARBA00023130"/>
    </source>
</evidence>
<dbReference type="InterPro" id="IPR013106">
    <property type="entry name" value="Ig_V-set"/>
</dbReference>
<dbReference type="Bgee" id="ENSACLG00000006460">
    <property type="expression patterns" value="Expressed in spleen and 2 other cell types or tissues"/>
</dbReference>
<dbReference type="Ensembl" id="ENSACLT00000009687.2">
    <property type="protein sequence ID" value="ENSACLP00000009465.2"/>
    <property type="gene ID" value="ENSACLG00000006460.2"/>
</dbReference>
<evidence type="ECO:0000259" key="4">
    <source>
        <dbReference type="PROSITE" id="PS50835"/>
    </source>
</evidence>
<evidence type="ECO:0000256" key="1">
    <source>
        <dbReference type="ARBA" id="ARBA00022859"/>
    </source>
</evidence>
<evidence type="ECO:0000313" key="5">
    <source>
        <dbReference type="Ensembl" id="ENSACLP00000009465.2"/>
    </source>
</evidence>
<name>A0A3P8NXK8_ASTCA</name>
<dbReference type="SMART" id="SM00406">
    <property type="entry name" value="IGv"/>
    <property type="match status" value="1"/>
</dbReference>
<organism evidence="5 6">
    <name type="scientific">Astatotilapia calliptera</name>
    <name type="common">Eastern happy</name>
    <name type="synonym">Chromis callipterus</name>
    <dbReference type="NCBI Taxonomy" id="8154"/>
    <lineage>
        <taxon>Eukaryota</taxon>
        <taxon>Metazoa</taxon>
        <taxon>Chordata</taxon>
        <taxon>Craniata</taxon>
        <taxon>Vertebrata</taxon>
        <taxon>Euteleostomi</taxon>
        <taxon>Actinopterygii</taxon>
        <taxon>Neopterygii</taxon>
        <taxon>Teleostei</taxon>
        <taxon>Neoteleostei</taxon>
        <taxon>Acanthomorphata</taxon>
        <taxon>Ovalentaria</taxon>
        <taxon>Cichlomorphae</taxon>
        <taxon>Cichliformes</taxon>
        <taxon>Cichlidae</taxon>
        <taxon>African cichlids</taxon>
        <taxon>Pseudocrenilabrinae</taxon>
        <taxon>Haplochromini</taxon>
        <taxon>Astatotilapia</taxon>
    </lineage>
</organism>
<dbReference type="Proteomes" id="UP000265100">
    <property type="component" value="Chromosome 4"/>
</dbReference>
<accession>A0A3P8NXK8</accession>
<dbReference type="GeneTree" id="ENSGT01020000230358"/>
<dbReference type="GO" id="GO:0005576">
    <property type="term" value="C:extracellular region"/>
    <property type="evidence" value="ECO:0007669"/>
    <property type="project" value="UniProtKB-ARBA"/>
</dbReference>
<reference evidence="6" key="2">
    <citation type="submission" date="2023-03" db="EMBL/GenBank/DDBJ databases">
        <authorList>
            <consortium name="Wellcome Sanger Institute Data Sharing"/>
        </authorList>
    </citation>
    <scope>NUCLEOTIDE SEQUENCE [LARGE SCALE GENOMIC DNA]</scope>
</reference>
<proteinExistence type="predicted"/>
<reference evidence="5" key="4">
    <citation type="submission" date="2025-09" db="UniProtKB">
        <authorList>
            <consortium name="Ensembl"/>
        </authorList>
    </citation>
    <scope>IDENTIFICATION</scope>
</reference>
<evidence type="ECO:0000256" key="3">
    <source>
        <dbReference type="ARBA" id="ARBA00043265"/>
    </source>
</evidence>
<evidence type="ECO:0000313" key="6">
    <source>
        <dbReference type="Proteomes" id="UP000265100"/>
    </source>
</evidence>
<feature type="domain" description="Ig-like" evidence="4">
    <location>
        <begin position="1"/>
        <end position="97"/>
    </location>
</feature>
<dbReference type="InterPro" id="IPR050199">
    <property type="entry name" value="IgHV"/>
</dbReference>
<dbReference type="OMA" id="INTIYYS"/>
<keyword evidence="6" id="KW-1185">Reference proteome</keyword>
<reference evidence="5" key="3">
    <citation type="submission" date="2025-08" db="UniProtKB">
        <authorList>
            <consortium name="Ensembl"/>
        </authorList>
    </citation>
    <scope>IDENTIFICATION</scope>
</reference>
<keyword evidence="1" id="KW-0391">Immunity</keyword>
<dbReference type="Pfam" id="PF07686">
    <property type="entry name" value="V-set"/>
    <property type="match status" value="1"/>
</dbReference>
<dbReference type="InterPro" id="IPR036179">
    <property type="entry name" value="Ig-like_dom_sf"/>
</dbReference>